<dbReference type="GO" id="GO:0016020">
    <property type="term" value="C:membrane"/>
    <property type="evidence" value="ECO:0007669"/>
    <property type="project" value="UniProtKB-SubCell"/>
</dbReference>
<dbReference type="CDD" id="cd17323">
    <property type="entry name" value="MFS_Tpo1_MDR_like"/>
    <property type="match status" value="1"/>
</dbReference>
<accession>A0A163MQG9</accession>
<dbReference type="FunFam" id="1.20.1720.10:FF:000009">
    <property type="entry name" value="MFS multidrug transporter"/>
    <property type="match status" value="1"/>
</dbReference>
<dbReference type="GO" id="GO:0004674">
    <property type="term" value="F:protein serine/threonine kinase activity"/>
    <property type="evidence" value="ECO:0007669"/>
    <property type="project" value="UniProtKB-KW"/>
</dbReference>
<dbReference type="InterPro" id="IPR020846">
    <property type="entry name" value="MFS_dom"/>
</dbReference>
<dbReference type="Pfam" id="PF00069">
    <property type="entry name" value="Pkinase"/>
    <property type="match status" value="1"/>
</dbReference>
<evidence type="ECO:0000259" key="16">
    <source>
        <dbReference type="PROSITE" id="PS50011"/>
    </source>
</evidence>
<dbReference type="InterPro" id="IPR011009">
    <property type="entry name" value="Kinase-like_dom_sf"/>
</dbReference>
<dbReference type="EC" id="2.7.11.1" evidence="2"/>
<feature type="transmembrane region" description="Helical" evidence="15">
    <location>
        <begin position="604"/>
        <end position="623"/>
    </location>
</feature>
<dbReference type="SUPFAM" id="SSF103473">
    <property type="entry name" value="MFS general substrate transporter"/>
    <property type="match status" value="1"/>
</dbReference>
<feature type="transmembrane region" description="Helical" evidence="15">
    <location>
        <begin position="311"/>
        <end position="329"/>
    </location>
</feature>
<evidence type="ECO:0000256" key="3">
    <source>
        <dbReference type="ARBA" id="ARBA00022448"/>
    </source>
</evidence>
<evidence type="ECO:0000256" key="1">
    <source>
        <dbReference type="ARBA" id="ARBA00004141"/>
    </source>
</evidence>
<feature type="transmembrane region" description="Helical" evidence="15">
    <location>
        <begin position="690"/>
        <end position="711"/>
    </location>
</feature>
<feature type="transmembrane region" description="Helical" evidence="15">
    <location>
        <begin position="629"/>
        <end position="654"/>
    </location>
</feature>
<evidence type="ECO:0000313" key="18">
    <source>
        <dbReference type="EMBL" id="SAM07561.1"/>
    </source>
</evidence>
<dbReference type="InterPro" id="IPR050235">
    <property type="entry name" value="CK1_Ser-Thr_kinase"/>
</dbReference>
<dbReference type="GO" id="GO:0005524">
    <property type="term" value="F:ATP binding"/>
    <property type="evidence" value="ECO:0007669"/>
    <property type="project" value="UniProtKB-UniRule"/>
</dbReference>
<feature type="compositionally biased region" description="Polar residues" evidence="14">
    <location>
        <begin position="251"/>
        <end position="263"/>
    </location>
</feature>
<dbReference type="InterPro" id="IPR011701">
    <property type="entry name" value="MFS"/>
</dbReference>
<evidence type="ECO:0000256" key="13">
    <source>
        <dbReference type="PROSITE-ProRule" id="PRU10141"/>
    </source>
</evidence>
<feature type="transmembrane region" description="Helical" evidence="15">
    <location>
        <begin position="400"/>
        <end position="423"/>
    </location>
</feature>
<dbReference type="OrthoDB" id="5800476at2759"/>
<keyword evidence="4" id="KW-0723">Serine/threonine-protein kinase</keyword>
<gene>
    <name evidence="18" type="primary">ABSGL_13204.1 scaffold 13659</name>
</gene>
<dbReference type="PROSITE" id="PS50850">
    <property type="entry name" value="MFS"/>
    <property type="match status" value="1"/>
</dbReference>
<evidence type="ECO:0000259" key="17">
    <source>
        <dbReference type="PROSITE" id="PS50850"/>
    </source>
</evidence>
<dbReference type="FunFam" id="1.20.1250.20:FF:000172">
    <property type="entry name" value="MFS multidrug resistance transporter"/>
    <property type="match status" value="1"/>
</dbReference>
<evidence type="ECO:0000256" key="10">
    <source>
        <dbReference type="ARBA" id="ARBA00022989"/>
    </source>
</evidence>
<feature type="transmembrane region" description="Helical" evidence="15">
    <location>
        <begin position="429"/>
        <end position="449"/>
    </location>
</feature>
<dbReference type="Gene3D" id="1.20.1720.10">
    <property type="entry name" value="Multidrug resistance protein D"/>
    <property type="match status" value="1"/>
</dbReference>
<protein>
    <recommendedName>
        <fullName evidence="2">non-specific serine/threonine protein kinase</fullName>
        <ecNumber evidence="2">2.7.11.1</ecNumber>
    </recommendedName>
</protein>
<feature type="domain" description="Major facilitator superfamily (MFS) profile" evidence="17">
    <location>
        <begin position="255"/>
        <end position="715"/>
    </location>
</feature>
<dbReference type="PROSITE" id="PS00107">
    <property type="entry name" value="PROTEIN_KINASE_ATP"/>
    <property type="match status" value="1"/>
</dbReference>
<dbReference type="OMA" id="FRDTRTH"/>
<evidence type="ECO:0000256" key="12">
    <source>
        <dbReference type="ARBA" id="ARBA00023180"/>
    </source>
</evidence>
<evidence type="ECO:0000256" key="9">
    <source>
        <dbReference type="ARBA" id="ARBA00022840"/>
    </source>
</evidence>
<keyword evidence="11 15" id="KW-0472">Membrane</keyword>
<dbReference type="Pfam" id="PF07690">
    <property type="entry name" value="MFS_1"/>
    <property type="match status" value="1"/>
</dbReference>
<feature type="transmembrane region" description="Helical" evidence="15">
    <location>
        <begin position="493"/>
        <end position="516"/>
    </location>
</feature>
<dbReference type="PROSITE" id="PS50011">
    <property type="entry name" value="PROTEIN_KINASE_DOM"/>
    <property type="match status" value="1"/>
</dbReference>
<keyword evidence="6 15" id="KW-0812">Transmembrane</keyword>
<dbReference type="InParanoid" id="A0A163MQG9"/>
<feature type="domain" description="Protein kinase" evidence="16">
    <location>
        <begin position="9"/>
        <end position="293"/>
    </location>
</feature>
<feature type="transmembrane region" description="Helical" evidence="15">
    <location>
        <begin position="366"/>
        <end position="388"/>
    </location>
</feature>
<evidence type="ECO:0000256" key="7">
    <source>
        <dbReference type="ARBA" id="ARBA00022741"/>
    </source>
</evidence>
<dbReference type="Gene3D" id="1.10.510.10">
    <property type="entry name" value="Transferase(Phosphotransferase) domain 1"/>
    <property type="match status" value="1"/>
</dbReference>
<dbReference type="EMBL" id="LT554760">
    <property type="protein sequence ID" value="SAM07561.1"/>
    <property type="molecule type" value="Genomic_DNA"/>
</dbReference>
<dbReference type="GO" id="GO:0140115">
    <property type="term" value="P:export across plasma membrane"/>
    <property type="evidence" value="ECO:0007669"/>
    <property type="project" value="UniProtKB-ARBA"/>
</dbReference>
<evidence type="ECO:0000313" key="19">
    <source>
        <dbReference type="Proteomes" id="UP000078561"/>
    </source>
</evidence>
<reference evidence="18" key="1">
    <citation type="submission" date="2016-04" db="EMBL/GenBank/DDBJ databases">
        <authorList>
            <person name="Evans L.H."/>
            <person name="Alamgir A."/>
            <person name="Owens N."/>
            <person name="Weber N.D."/>
            <person name="Virtaneva K."/>
            <person name="Barbian K."/>
            <person name="Babar A."/>
            <person name="Rosenke K."/>
        </authorList>
    </citation>
    <scope>NUCLEOTIDE SEQUENCE [LARGE SCALE GENOMIC DNA]</scope>
    <source>
        <strain evidence="18">CBS 101.48</strain>
    </source>
</reference>
<evidence type="ECO:0000256" key="4">
    <source>
        <dbReference type="ARBA" id="ARBA00022527"/>
    </source>
</evidence>
<dbReference type="InterPro" id="IPR008271">
    <property type="entry name" value="Ser/Thr_kinase_AS"/>
</dbReference>
<dbReference type="GO" id="GO:0015137">
    <property type="term" value="F:citrate transmembrane transporter activity"/>
    <property type="evidence" value="ECO:0007669"/>
    <property type="project" value="UniProtKB-ARBA"/>
</dbReference>
<evidence type="ECO:0000256" key="8">
    <source>
        <dbReference type="ARBA" id="ARBA00022777"/>
    </source>
</evidence>
<keyword evidence="12" id="KW-0325">Glycoprotein</keyword>
<dbReference type="InterPro" id="IPR036259">
    <property type="entry name" value="MFS_trans_sf"/>
</dbReference>
<keyword evidence="19" id="KW-1185">Reference proteome</keyword>
<comment type="subcellular location">
    <subcellularLocation>
        <location evidence="1">Membrane</location>
        <topology evidence="1">Multi-pass membrane protein</topology>
    </subcellularLocation>
</comment>
<keyword evidence="3" id="KW-0813">Transport</keyword>
<evidence type="ECO:0000256" key="2">
    <source>
        <dbReference type="ARBA" id="ARBA00012513"/>
    </source>
</evidence>
<dbReference type="InterPro" id="IPR017441">
    <property type="entry name" value="Protein_kinase_ATP_BS"/>
</dbReference>
<keyword evidence="9 13" id="KW-0067">ATP-binding</keyword>
<keyword evidence="7 13" id="KW-0547">Nucleotide-binding</keyword>
<feature type="region of interest" description="Disordered" evidence="14">
    <location>
        <begin position="251"/>
        <end position="276"/>
    </location>
</feature>
<dbReference type="AlphaFoldDB" id="A0A163MQG9"/>
<dbReference type="SUPFAM" id="SSF56112">
    <property type="entry name" value="Protein kinase-like (PK-like)"/>
    <property type="match status" value="1"/>
</dbReference>
<evidence type="ECO:0000256" key="15">
    <source>
        <dbReference type="SAM" id="Phobius"/>
    </source>
</evidence>
<feature type="transmembrane region" description="Helical" evidence="15">
    <location>
        <begin position="341"/>
        <end position="360"/>
    </location>
</feature>
<feature type="transmembrane region" description="Helical" evidence="15">
    <location>
        <begin position="536"/>
        <end position="559"/>
    </location>
</feature>
<dbReference type="STRING" id="4829.A0A163MQG9"/>
<keyword evidence="10 15" id="KW-1133">Transmembrane helix</keyword>
<dbReference type="PANTHER" id="PTHR11909">
    <property type="entry name" value="CASEIN KINASE-RELATED"/>
    <property type="match status" value="1"/>
</dbReference>
<dbReference type="FunFam" id="1.10.510.10:FF:000596">
    <property type="entry name" value="CK1 family protein kinase"/>
    <property type="match status" value="1"/>
</dbReference>
<dbReference type="SMART" id="SM00220">
    <property type="entry name" value="S_TKc"/>
    <property type="match status" value="1"/>
</dbReference>
<evidence type="ECO:0000256" key="6">
    <source>
        <dbReference type="ARBA" id="ARBA00022692"/>
    </source>
</evidence>
<dbReference type="Gene3D" id="3.30.200.20">
    <property type="entry name" value="Phosphorylase Kinase, domain 1"/>
    <property type="match status" value="1"/>
</dbReference>
<dbReference type="PROSITE" id="PS00108">
    <property type="entry name" value="PROTEIN_KINASE_ST"/>
    <property type="match status" value="1"/>
</dbReference>
<proteinExistence type="predicted"/>
<sequence length="738" mass="81947">MDLRVGNKYRIGRKIGSGSFGDIYLGTNIVTGEEVAIKLESIKAKHPQLEYEAKVYKALSGGVGIPFVRWYGTECDYNAMVIDLLGPSLEDLFNFVKRKFSLKTVLLLADQMLSRIEYIHSKNFIHRDIKPDNFLMGIGKRGNQVNVIDFGLAKKFRDTRTHLHIPYRENKNLTGTARYASINTHLGVEQSRRDDLESLGYVLMYFCRGSLPWQGLKAASKKQKYDRIMEKKMTTPTELLCRGFPRTGGLSSNRMATPSSTGAMMTRGDDPSPSSFRRATNNINTVKKASPIMPAAAGPSVNDLHTTNERVNLTVTVYMIFQGLSPAFWGSLADLWGRRPVYLMTIAIYCLSCIGLALVNDYGLLLFLRMVQAFGASSLIAVGAGVVGDIAEPARRAGYYGVYSMGQLMGPVIGPIIGGLVAGTIGWRWIFWVLTVLAAIMLTLVFLFVPETLRSLVGNGSGYANPTPFQYFQHRPHQQPVNTPSRFLQRPHFLAPFTYLLQIDVFVGLLFSGLLYSCYYCYMLSATSLLNDYYGLTTIQIGLCFIPSGVGCVAGSFVAGKIMDRSFRAALVRYKTVHGSEVDRAKIPLDFPIYHTRLHTTWPFFLAAQGVTLVYGWLFYVHAPLAIPIIFQFIMGFCMVFLMNGIQTLLVDLFPGRGASITASNNLVRCILGAVMTVVVDPGIQGVGVGWFFTIIGLILICSNCLYLFVLKTGTHYRTKRHEKANPQQEDEKAGPPS</sequence>
<feature type="binding site" evidence="13">
    <location>
        <position position="38"/>
    </location>
    <ligand>
        <name>ATP</name>
        <dbReference type="ChEBI" id="CHEBI:30616"/>
    </ligand>
</feature>
<dbReference type="FunFam" id="3.30.200.20:FF:000538">
    <property type="entry name" value="Putative Casein kinase I"/>
    <property type="match status" value="1"/>
</dbReference>
<evidence type="ECO:0000256" key="11">
    <source>
        <dbReference type="ARBA" id="ARBA00023136"/>
    </source>
</evidence>
<organism evidence="18">
    <name type="scientific">Absidia glauca</name>
    <name type="common">Pin mould</name>
    <dbReference type="NCBI Taxonomy" id="4829"/>
    <lineage>
        <taxon>Eukaryota</taxon>
        <taxon>Fungi</taxon>
        <taxon>Fungi incertae sedis</taxon>
        <taxon>Mucoromycota</taxon>
        <taxon>Mucoromycotina</taxon>
        <taxon>Mucoromycetes</taxon>
        <taxon>Mucorales</taxon>
        <taxon>Cunninghamellaceae</taxon>
        <taxon>Absidia</taxon>
    </lineage>
</organism>
<dbReference type="InterPro" id="IPR000719">
    <property type="entry name" value="Prot_kinase_dom"/>
</dbReference>
<evidence type="ECO:0000256" key="14">
    <source>
        <dbReference type="SAM" id="MobiDB-lite"/>
    </source>
</evidence>
<dbReference type="Proteomes" id="UP000078561">
    <property type="component" value="Unassembled WGS sequence"/>
</dbReference>
<keyword evidence="5" id="KW-0808">Transferase</keyword>
<keyword evidence="8" id="KW-0418">Kinase</keyword>
<evidence type="ECO:0000256" key="5">
    <source>
        <dbReference type="ARBA" id="ARBA00022679"/>
    </source>
</evidence>
<name>A0A163MQG9_ABSGL</name>